<proteinExistence type="inferred from homology"/>
<dbReference type="Proteomes" id="UP000250796">
    <property type="component" value="Chromosome MESINF"/>
</dbReference>
<keyword evidence="7 15" id="KW-0963">Cytoplasm</keyword>
<keyword evidence="10 15" id="KW-0949">S-adenosyl-L-methionine</keyword>
<dbReference type="Gene3D" id="3.40.1280.10">
    <property type="match status" value="1"/>
</dbReference>
<organism evidence="19 20">
    <name type="scientific">Mesotoga infera</name>
    <dbReference type="NCBI Taxonomy" id="1236046"/>
    <lineage>
        <taxon>Bacteria</taxon>
        <taxon>Thermotogati</taxon>
        <taxon>Thermotogota</taxon>
        <taxon>Thermotogae</taxon>
        <taxon>Kosmotogales</taxon>
        <taxon>Kosmotogaceae</taxon>
        <taxon>Mesotoga</taxon>
    </lineage>
</organism>
<evidence type="ECO:0000256" key="12">
    <source>
        <dbReference type="ARBA" id="ARBA00029736"/>
    </source>
</evidence>
<dbReference type="RefSeq" id="WP_169699429.1">
    <property type="nucleotide sequence ID" value="NZ_LS974202.1"/>
</dbReference>
<comment type="function">
    <text evidence="1 15 17">Specifically methylates guanosine-37 in various tRNAs.</text>
</comment>
<protein>
    <recommendedName>
        <fullName evidence="6 15">tRNA (guanine-N(1)-)-methyltransferase</fullName>
        <ecNumber evidence="5 15">2.1.1.228</ecNumber>
    </recommendedName>
    <alternativeName>
        <fullName evidence="12 15">M1G-methyltransferase</fullName>
    </alternativeName>
    <alternativeName>
        <fullName evidence="13 15">tRNA [GM37] methyltransferase</fullName>
    </alternativeName>
</protein>
<evidence type="ECO:0000256" key="10">
    <source>
        <dbReference type="ARBA" id="ARBA00022691"/>
    </source>
</evidence>
<evidence type="ECO:0000256" key="2">
    <source>
        <dbReference type="ARBA" id="ARBA00004496"/>
    </source>
</evidence>
<feature type="domain" description="tRNA methyltransferase TRMD/TRM10-type" evidence="18">
    <location>
        <begin position="1"/>
        <end position="222"/>
    </location>
</feature>
<dbReference type="NCBIfam" id="TIGR00088">
    <property type="entry name" value="trmD"/>
    <property type="match status" value="1"/>
</dbReference>
<dbReference type="InterPro" id="IPR016009">
    <property type="entry name" value="tRNA_MeTrfase_TRMD/TRM10"/>
</dbReference>
<comment type="subcellular location">
    <subcellularLocation>
        <location evidence="2 15 17">Cytoplasm</location>
    </subcellularLocation>
</comment>
<evidence type="ECO:0000256" key="6">
    <source>
        <dbReference type="ARBA" id="ARBA00014679"/>
    </source>
</evidence>
<feature type="binding site" evidence="15 16">
    <location>
        <position position="112"/>
    </location>
    <ligand>
        <name>S-adenosyl-L-methionine</name>
        <dbReference type="ChEBI" id="CHEBI:59789"/>
    </ligand>
</feature>
<dbReference type="InterPro" id="IPR023148">
    <property type="entry name" value="tRNA_m1G_MeTrfase_C_sf"/>
</dbReference>
<evidence type="ECO:0000256" key="17">
    <source>
        <dbReference type="RuleBase" id="RU003464"/>
    </source>
</evidence>
<dbReference type="CDD" id="cd18080">
    <property type="entry name" value="TrmD-like"/>
    <property type="match status" value="1"/>
</dbReference>
<dbReference type="GO" id="GO:0005829">
    <property type="term" value="C:cytosol"/>
    <property type="evidence" value="ECO:0007669"/>
    <property type="project" value="TreeGrafter"/>
</dbReference>
<dbReference type="AlphaFoldDB" id="A0A7Z7LGV3"/>
<evidence type="ECO:0000256" key="7">
    <source>
        <dbReference type="ARBA" id="ARBA00022490"/>
    </source>
</evidence>
<dbReference type="InterPro" id="IPR029028">
    <property type="entry name" value="Alpha/beta_knot_MTases"/>
</dbReference>
<dbReference type="Gene3D" id="1.10.1270.20">
    <property type="entry name" value="tRNA(m1g37)methyltransferase, domain 2"/>
    <property type="match status" value="1"/>
</dbReference>
<keyword evidence="8 15" id="KW-0489">Methyltransferase</keyword>
<evidence type="ECO:0000256" key="14">
    <source>
        <dbReference type="ARBA" id="ARBA00047783"/>
    </source>
</evidence>
<evidence type="ECO:0000256" key="5">
    <source>
        <dbReference type="ARBA" id="ARBA00012807"/>
    </source>
</evidence>
<dbReference type="EC" id="2.1.1.228" evidence="5 15"/>
<comment type="similarity">
    <text evidence="3 15 17">Belongs to the RNA methyltransferase TrmD family.</text>
</comment>
<evidence type="ECO:0000256" key="16">
    <source>
        <dbReference type="PIRSR" id="PIRSR000386-1"/>
    </source>
</evidence>
<sequence length="247" mass="28126">MKIDVLTIFPDLFEAVLKWGVISRAIESGLIEFGAVDLRDFTDDRHRTTDDYPFGGGGGLVMKAGPILRAVDALRANGPVPYVIYTSPQGEIFDNTKARELSRKERLLFICGRYEGIDERVMSIVDEELSIGDFVLSGGEIPVLLMVEAISRFVPGVVGDMESVVNDSFYRDLLDHPHYTRPRNIRGLEVPDVLLSGDHEKIEIFRRKKSLERTMERRPDIFLKHELDLYDKKAILSLFEELRKNVE</sequence>
<evidence type="ECO:0000256" key="13">
    <source>
        <dbReference type="ARBA" id="ARBA00033392"/>
    </source>
</evidence>
<reference evidence="19 20" key="1">
    <citation type="submission" date="2017-01" db="EMBL/GenBank/DDBJ databases">
        <authorList>
            <person name="Erauso G."/>
        </authorList>
    </citation>
    <scope>NUCLEOTIDE SEQUENCE [LARGE SCALE GENOMIC DNA]</scope>
    <source>
        <strain evidence="19">MESINF1</strain>
    </source>
</reference>
<dbReference type="SUPFAM" id="SSF75217">
    <property type="entry name" value="alpha/beta knot"/>
    <property type="match status" value="1"/>
</dbReference>
<evidence type="ECO:0000256" key="4">
    <source>
        <dbReference type="ARBA" id="ARBA00011738"/>
    </source>
</evidence>
<dbReference type="PANTHER" id="PTHR46417:SF1">
    <property type="entry name" value="TRNA (GUANINE-N(1)-)-METHYLTRANSFERASE"/>
    <property type="match status" value="1"/>
</dbReference>
<evidence type="ECO:0000256" key="15">
    <source>
        <dbReference type="HAMAP-Rule" id="MF_00605"/>
    </source>
</evidence>
<evidence type="ECO:0000256" key="8">
    <source>
        <dbReference type="ARBA" id="ARBA00022603"/>
    </source>
</evidence>
<dbReference type="PANTHER" id="PTHR46417">
    <property type="entry name" value="TRNA (GUANINE-N(1)-)-METHYLTRANSFERASE"/>
    <property type="match status" value="1"/>
</dbReference>
<dbReference type="Pfam" id="PF01746">
    <property type="entry name" value="tRNA_m1G_MT"/>
    <property type="match status" value="1"/>
</dbReference>
<gene>
    <name evidence="15 19" type="primary">trmD</name>
    <name evidence="19" type="ORF">MESINF_1815</name>
</gene>
<dbReference type="EMBL" id="LS974202">
    <property type="protein sequence ID" value="SSC13259.1"/>
    <property type="molecule type" value="Genomic_DNA"/>
</dbReference>
<dbReference type="NCBIfam" id="NF000648">
    <property type="entry name" value="PRK00026.1"/>
    <property type="match status" value="1"/>
</dbReference>
<accession>A0A7Z7LGV3</accession>
<keyword evidence="20" id="KW-1185">Reference proteome</keyword>
<dbReference type="KEGG" id="minf:MESINF_1815"/>
<dbReference type="InterPro" id="IPR002649">
    <property type="entry name" value="tRNA_m1G_MeTrfase_TrmD"/>
</dbReference>
<evidence type="ECO:0000313" key="20">
    <source>
        <dbReference type="Proteomes" id="UP000250796"/>
    </source>
</evidence>
<evidence type="ECO:0000256" key="1">
    <source>
        <dbReference type="ARBA" id="ARBA00002634"/>
    </source>
</evidence>
<evidence type="ECO:0000256" key="11">
    <source>
        <dbReference type="ARBA" id="ARBA00022694"/>
    </source>
</evidence>
<keyword evidence="11 15" id="KW-0819">tRNA processing</keyword>
<evidence type="ECO:0000256" key="9">
    <source>
        <dbReference type="ARBA" id="ARBA00022679"/>
    </source>
</evidence>
<dbReference type="PIRSF" id="PIRSF000386">
    <property type="entry name" value="tRNA_mtase"/>
    <property type="match status" value="1"/>
</dbReference>
<dbReference type="FunFam" id="1.10.1270.20:FF:000001">
    <property type="entry name" value="tRNA (guanine-N(1)-)-methyltransferase"/>
    <property type="match status" value="1"/>
</dbReference>
<feature type="binding site" evidence="15 16">
    <location>
        <begin position="131"/>
        <end position="136"/>
    </location>
    <ligand>
        <name>S-adenosyl-L-methionine</name>
        <dbReference type="ChEBI" id="CHEBI:59789"/>
    </ligand>
</feature>
<dbReference type="InterPro" id="IPR029026">
    <property type="entry name" value="tRNA_m1G_MTases_N"/>
</dbReference>
<evidence type="ECO:0000259" key="18">
    <source>
        <dbReference type="Pfam" id="PF01746"/>
    </source>
</evidence>
<dbReference type="GO" id="GO:0052906">
    <property type="term" value="F:tRNA (guanine(37)-N1)-methyltransferase activity"/>
    <property type="evidence" value="ECO:0007669"/>
    <property type="project" value="UniProtKB-UniRule"/>
</dbReference>
<keyword evidence="9 15" id="KW-0808">Transferase</keyword>
<evidence type="ECO:0000313" key="19">
    <source>
        <dbReference type="EMBL" id="SSC13259.1"/>
    </source>
</evidence>
<comment type="catalytic activity">
    <reaction evidence="14 15 17">
        <text>guanosine(37) in tRNA + S-adenosyl-L-methionine = N(1)-methylguanosine(37) in tRNA + S-adenosyl-L-homocysteine + H(+)</text>
        <dbReference type="Rhea" id="RHEA:36899"/>
        <dbReference type="Rhea" id="RHEA-COMP:10145"/>
        <dbReference type="Rhea" id="RHEA-COMP:10147"/>
        <dbReference type="ChEBI" id="CHEBI:15378"/>
        <dbReference type="ChEBI" id="CHEBI:57856"/>
        <dbReference type="ChEBI" id="CHEBI:59789"/>
        <dbReference type="ChEBI" id="CHEBI:73542"/>
        <dbReference type="ChEBI" id="CHEBI:74269"/>
        <dbReference type="EC" id="2.1.1.228"/>
    </reaction>
</comment>
<evidence type="ECO:0000256" key="3">
    <source>
        <dbReference type="ARBA" id="ARBA00007630"/>
    </source>
</evidence>
<dbReference type="FunFam" id="3.40.1280.10:FF:000001">
    <property type="entry name" value="tRNA (guanine-N(1)-)-methyltransferase"/>
    <property type="match status" value="1"/>
</dbReference>
<dbReference type="GO" id="GO:0002939">
    <property type="term" value="P:tRNA N1-guanine methylation"/>
    <property type="evidence" value="ECO:0007669"/>
    <property type="project" value="TreeGrafter"/>
</dbReference>
<comment type="subunit">
    <text evidence="4 15 17">Homodimer.</text>
</comment>
<name>A0A7Z7LGV3_9BACT</name>
<dbReference type="HAMAP" id="MF_00605">
    <property type="entry name" value="TrmD"/>
    <property type="match status" value="1"/>
</dbReference>